<name>R7U133_CAPTE</name>
<dbReference type="EnsemblMetazoa" id="CapteT203264">
    <property type="protein sequence ID" value="CapteP203264"/>
    <property type="gene ID" value="CapteG203264"/>
</dbReference>
<evidence type="ECO:0000313" key="2">
    <source>
        <dbReference type="EnsemblMetazoa" id="CapteP203264"/>
    </source>
</evidence>
<reference evidence="3" key="1">
    <citation type="submission" date="2012-12" db="EMBL/GenBank/DDBJ databases">
        <authorList>
            <person name="Hellsten U."/>
            <person name="Grimwood J."/>
            <person name="Chapman J.A."/>
            <person name="Shapiro H."/>
            <person name="Aerts A."/>
            <person name="Otillar R.P."/>
            <person name="Terry A.Y."/>
            <person name="Boore J.L."/>
            <person name="Simakov O."/>
            <person name="Marletaz F."/>
            <person name="Cho S.-J."/>
            <person name="Edsinger-Gonzales E."/>
            <person name="Havlak P."/>
            <person name="Kuo D.-H."/>
            <person name="Larsson T."/>
            <person name="Lv J."/>
            <person name="Arendt D."/>
            <person name="Savage R."/>
            <person name="Osoegawa K."/>
            <person name="de Jong P."/>
            <person name="Lindberg D.R."/>
            <person name="Seaver E.C."/>
            <person name="Weisblat D.A."/>
            <person name="Putnam N.H."/>
            <person name="Grigoriev I.V."/>
            <person name="Rokhsar D.S."/>
        </authorList>
    </citation>
    <scope>NUCLEOTIDE SEQUENCE</scope>
    <source>
        <strain evidence="3">I ESC-2004</strain>
    </source>
</reference>
<gene>
    <name evidence="1" type="ORF">CAPTEDRAFT_203264</name>
</gene>
<protein>
    <submittedName>
        <fullName evidence="1 2">Uncharacterized protein</fullName>
    </submittedName>
</protein>
<keyword evidence="3" id="KW-1185">Reference proteome</keyword>
<dbReference type="EMBL" id="AMQN01000265">
    <property type="status" value="NOT_ANNOTATED_CDS"/>
    <property type="molecule type" value="Genomic_DNA"/>
</dbReference>
<reference evidence="1 3" key="2">
    <citation type="journal article" date="2013" name="Nature">
        <title>Insights into bilaterian evolution from three spiralian genomes.</title>
        <authorList>
            <person name="Simakov O."/>
            <person name="Marletaz F."/>
            <person name="Cho S.J."/>
            <person name="Edsinger-Gonzales E."/>
            <person name="Havlak P."/>
            <person name="Hellsten U."/>
            <person name="Kuo D.H."/>
            <person name="Larsson T."/>
            <person name="Lv J."/>
            <person name="Arendt D."/>
            <person name="Savage R."/>
            <person name="Osoegawa K."/>
            <person name="de Jong P."/>
            <person name="Grimwood J."/>
            <person name="Chapman J.A."/>
            <person name="Shapiro H."/>
            <person name="Aerts A."/>
            <person name="Otillar R.P."/>
            <person name="Terry A.Y."/>
            <person name="Boore J.L."/>
            <person name="Grigoriev I.V."/>
            <person name="Lindberg D.R."/>
            <person name="Seaver E.C."/>
            <person name="Weisblat D.A."/>
            <person name="Putnam N.H."/>
            <person name="Rokhsar D.S."/>
        </authorList>
    </citation>
    <scope>NUCLEOTIDE SEQUENCE</scope>
    <source>
        <strain evidence="1 3">I ESC-2004</strain>
    </source>
</reference>
<dbReference type="HOGENOM" id="CLU_1462676_0_0_1"/>
<evidence type="ECO:0000313" key="1">
    <source>
        <dbReference type="EMBL" id="ELT96895.1"/>
    </source>
</evidence>
<proteinExistence type="predicted"/>
<dbReference type="Proteomes" id="UP000014760">
    <property type="component" value="Unassembled WGS sequence"/>
</dbReference>
<accession>R7U133</accession>
<dbReference type="AlphaFoldDB" id="R7U133"/>
<reference evidence="2" key="3">
    <citation type="submission" date="2015-06" db="UniProtKB">
        <authorList>
            <consortium name="EnsemblMetazoa"/>
        </authorList>
    </citation>
    <scope>IDENTIFICATION</scope>
</reference>
<evidence type="ECO:0000313" key="3">
    <source>
        <dbReference type="Proteomes" id="UP000014760"/>
    </source>
</evidence>
<dbReference type="EMBL" id="KB308724">
    <property type="protein sequence ID" value="ELT96895.1"/>
    <property type="molecule type" value="Genomic_DNA"/>
</dbReference>
<organism evidence="1">
    <name type="scientific">Capitella teleta</name>
    <name type="common">Polychaete worm</name>
    <dbReference type="NCBI Taxonomy" id="283909"/>
    <lineage>
        <taxon>Eukaryota</taxon>
        <taxon>Metazoa</taxon>
        <taxon>Spiralia</taxon>
        <taxon>Lophotrochozoa</taxon>
        <taxon>Annelida</taxon>
        <taxon>Polychaeta</taxon>
        <taxon>Sedentaria</taxon>
        <taxon>Scolecida</taxon>
        <taxon>Capitellidae</taxon>
        <taxon>Capitella</taxon>
    </lineage>
</organism>
<sequence length="185" mass="20882">MATDDAAPEVSPTMNITFTEKSMQYIMKLRGAIMDEIEALDMAIAELQSDFDCCSTIAERLKQLERAREQMWQHSERLIQEHLILDEMLETWSMETDALSAIEVEGDQSRAAMDENNEMNQAFIETIGCVAVYLGGDLIQFPEFGPIYITTSSRKVKHNSTRSTTILVAKDNLHGNAITKVNKED</sequence>